<keyword evidence="3" id="KW-1185">Reference proteome</keyword>
<dbReference type="Proteomes" id="UP000727056">
    <property type="component" value="Unassembled WGS sequence"/>
</dbReference>
<dbReference type="EMBL" id="JAAVJC010000225">
    <property type="protein sequence ID" value="NJQ17009.1"/>
    <property type="molecule type" value="Genomic_DNA"/>
</dbReference>
<organism evidence="2 3">
    <name type="scientific">Streptomyces bohaiensis</name>
    <dbReference type="NCBI Taxonomy" id="1431344"/>
    <lineage>
        <taxon>Bacteria</taxon>
        <taxon>Bacillati</taxon>
        <taxon>Actinomycetota</taxon>
        <taxon>Actinomycetes</taxon>
        <taxon>Kitasatosporales</taxon>
        <taxon>Streptomycetaceae</taxon>
        <taxon>Streptomyces</taxon>
    </lineage>
</organism>
<evidence type="ECO:0000256" key="1">
    <source>
        <dbReference type="SAM" id="MobiDB-lite"/>
    </source>
</evidence>
<proteinExistence type="predicted"/>
<comment type="caution">
    <text evidence="2">The sequence shown here is derived from an EMBL/GenBank/DDBJ whole genome shotgun (WGS) entry which is preliminary data.</text>
</comment>
<sequence length="230" mass="23422">MQQTPPPHPPDRPAATAAGYRALTVSTVLVAAPPPAPGGDAGDPAPADASGAGGQAAGDAYLRGLERHLRQLARRGGPVRLALFDPDDYLDRCRRTGADPDAPAVRAAYTGERAADAATVAYRGQPLDRALSQLAAAEHARRTWERCADLLAAAARCPRCGGPGAECAFQQAADTVTELLRRAGPGEQRLVCTLGDGAAELSATLRRAGGNPGADVAAGDPLPDLAASPA</sequence>
<feature type="non-terminal residue" evidence="2">
    <location>
        <position position="230"/>
    </location>
</feature>
<reference evidence="2 3" key="1">
    <citation type="submission" date="2020-03" db="EMBL/GenBank/DDBJ databases">
        <title>Draft genome of Streptomyces sp. ventii, isolated from the Axial Seamount in the Pacific Ocean, and resequencing of the two type strains Streptomyces lonarensis strain NCL 716 and Streptomyces bohaiensis strain 11A07.</title>
        <authorList>
            <person name="Loughran R.M."/>
            <person name="Pfannmuller K.M."/>
            <person name="Wasson B.J."/>
            <person name="Deadmond M.C."/>
            <person name="Paddock B.E."/>
            <person name="Koyack M.J."/>
            <person name="Gallegos D.A."/>
            <person name="Mitchell E.A."/>
            <person name="Ushijima B."/>
            <person name="Saw J.H."/>
            <person name="Mcphail K.L."/>
            <person name="Videau P."/>
        </authorList>
    </citation>
    <scope>NUCLEOTIDE SEQUENCE [LARGE SCALE GENOMIC DNA]</scope>
    <source>
        <strain evidence="2 3">11A07</strain>
    </source>
</reference>
<evidence type="ECO:0000313" key="2">
    <source>
        <dbReference type="EMBL" id="NJQ17009.1"/>
    </source>
</evidence>
<gene>
    <name evidence="2" type="ORF">HCN52_19220</name>
</gene>
<feature type="region of interest" description="Disordered" evidence="1">
    <location>
        <begin position="207"/>
        <end position="230"/>
    </location>
</feature>
<feature type="region of interest" description="Disordered" evidence="1">
    <location>
        <begin position="29"/>
        <end position="55"/>
    </location>
</feature>
<name>A0ABX1CD26_9ACTN</name>
<protein>
    <submittedName>
        <fullName evidence="2">Uncharacterized protein</fullName>
    </submittedName>
</protein>
<evidence type="ECO:0000313" key="3">
    <source>
        <dbReference type="Proteomes" id="UP000727056"/>
    </source>
</evidence>
<accession>A0ABX1CD26</accession>